<evidence type="ECO:0000256" key="1">
    <source>
        <dbReference type="SAM" id="MobiDB-lite"/>
    </source>
</evidence>
<evidence type="ECO:0000313" key="3">
    <source>
        <dbReference type="Proteomes" id="UP000275267"/>
    </source>
</evidence>
<evidence type="ECO:0000313" key="2">
    <source>
        <dbReference type="EMBL" id="RLN11513.1"/>
    </source>
</evidence>
<dbReference type="PANTHER" id="PTHR33026">
    <property type="entry name" value="OS06G0360600 PROTEIN"/>
    <property type="match status" value="1"/>
</dbReference>
<reference evidence="3" key="1">
    <citation type="journal article" date="2019" name="Nat. Commun.">
        <title>The genome of broomcorn millet.</title>
        <authorList>
            <person name="Zou C."/>
            <person name="Miki D."/>
            <person name="Li D."/>
            <person name="Tang Q."/>
            <person name="Xiao L."/>
            <person name="Rajput S."/>
            <person name="Deng P."/>
            <person name="Jia W."/>
            <person name="Huang R."/>
            <person name="Zhang M."/>
            <person name="Sun Y."/>
            <person name="Hu J."/>
            <person name="Fu X."/>
            <person name="Schnable P.S."/>
            <person name="Li F."/>
            <person name="Zhang H."/>
            <person name="Feng B."/>
            <person name="Zhu X."/>
            <person name="Liu R."/>
            <person name="Schnable J.C."/>
            <person name="Zhu J.-K."/>
            <person name="Zhang H."/>
        </authorList>
    </citation>
    <scope>NUCLEOTIDE SEQUENCE [LARGE SCALE GENOMIC DNA]</scope>
</reference>
<keyword evidence="3" id="KW-1185">Reference proteome</keyword>
<feature type="compositionally biased region" description="Basic and acidic residues" evidence="1">
    <location>
        <begin position="124"/>
        <end position="136"/>
    </location>
</feature>
<dbReference type="PANTHER" id="PTHR33026:SF7">
    <property type="entry name" value="OS03G0100275 PROTEIN"/>
    <property type="match status" value="1"/>
</dbReference>
<feature type="region of interest" description="Disordered" evidence="1">
    <location>
        <begin position="124"/>
        <end position="148"/>
    </location>
</feature>
<accession>A0A3L6RX14</accession>
<organism evidence="2 3">
    <name type="scientific">Panicum miliaceum</name>
    <name type="common">Proso millet</name>
    <name type="synonym">Broomcorn millet</name>
    <dbReference type="NCBI Taxonomy" id="4540"/>
    <lineage>
        <taxon>Eukaryota</taxon>
        <taxon>Viridiplantae</taxon>
        <taxon>Streptophyta</taxon>
        <taxon>Embryophyta</taxon>
        <taxon>Tracheophyta</taxon>
        <taxon>Spermatophyta</taxon>
        <taxon>Magnoliopsida</taxon>
        <taxon>Liliopsida</taxon>
        <taxon>Poales</taxon>
        <taxon>Poaceae</taxon>
        <taxon>PACMAD clade</taxon>
        <taxon>Panicoideae</taxon>
        <taxon>Panicodae</taxon>
        <taxon>Paniceae</taxon>
        <taxon>Panicinae</taxon>
        <taxon>Panicum</taxon>
        <taxon>Panicum sect. Panicum</taxon>
    </lineage>
</organism>
<protein>
    <submittedName>
        <fullName evidence="2">Uncharacterized protein</fullName>
    </submittedName>
</protein>
<gene>
    <name evidence="2" type="ORF">C2845_PM09G14920</name>
</gene>
<dbReference type="STRING" id="4540.A0A3L6RX14"/>
<proteinExistence type="predicted"/>
<dbReference type="AlphaFoldDB" id="A0A3L6RX14"/>
<dbReference type="EMBL" id="PQIB02000006">
    <property type="protein sequence ID" value="RLN11513.1"/>
    <property type="molecule type" value="Genomic_DNA"/>
</dbReference>
<comment type="caution">
    <text evidence="2">The sequence shown here is derived from an EMBL/GenBank/DDBJ whole genome shotgun (WGS) entry which is preliminary data.</text>
</comment>
<dbReference type="Proteomes" id="UP000275267">
    <property type="component" value="Unassembled WGS sequence"/>
</dbReference>
<name>A0A3L6RX14_PANMI</name>
<sequence>MAGEVPAAAAAAPPAPKLAWSLSTMTNADIEGGKYPEVVFKDNNQRWAEEWFVVVNPAPGLPPRTSLPPVLNARWEEKPTEEEMVEVEVLLAKLQKLKAEKLTGATVALSFTKQLTQPIQERVHPGYEYTSREDPTRGQNRNVSPGEAHKRVTLIVSGEVRDKGCLKVYYLKRPTTKEKIVSFWCPAPLPEGQ</sequence>